<dbReference type="AlphaFoldDB" id="A0A5J5C4F0"/>
<reference evidence="2 3" key="1">
    <citation type="submission" date="2019-09" db="EMBL/GenBank/DDBJ databases">
        <title>A chromosome-level genome assembly of the Chinese tupelo Nyssa sinensis.</title>
        <authorList>
            <person name="Yang X."/>
            <person name="Kang M."/>
            <person name="Yang Y."/>
            <person name="Xiong H."/>
            <person name="Wang M."/>
            <person name="Zhang Z."/>
            <person name="Wang Z."/>
            <person name="Wu H."/>
            <person name="Ma T."/>
            <person name="Liu J."/>
            <person name="Xi Z."/>
        </authorList>
    </citation>
    <scope>NUCLEOTIDE SEQUENCE [LARGE SCALE GENOMIC DNA]</scope>
    <source>
        <strain evidence="2">J267</strain>
        <tissue evidence="2">Leaf</tissue>
    </source>
</reference>
<feature type="compositionally biased region" description="Acidic residues" evidence="1">
    <location>
        <begin position="15"/>
        <end position="30"/>
    </location>
</feature>
<name>A0A5J5C4F0_9ASTE</name>
<protein>
    <submittedName>
        <fullName evidence="2">Uncharacterized protein</fullName>
    </submittedName>
</protein>
<dbReference type="Proteomes" id="UP000325577">
    <property type="component" value="Linkage Group LG0"/>
</dbReference>
<gene>
    <name evidence="2" type="ORF">F0562_001879</name>
</gene>
<dbReference type="EMBL" id="CM018031">
    <property type="protein sequence ID" value="KAA8550195.1"/>
    <property type="molecule type" value="Genomic_DNA"/>
</dbReference>
<keyword evidence="3" id="KW-1185">Reference proteome</keyword>
<evidence type="ECO:0000313" key="2">
    <source>
        <dbReference type="EMBL" id="KAA8550195.1"/>
    </source>
</evidence>
<sequence length="77" mass="8395">MGFSEGLREPMTPVEDGDDDDDDDSGDADDERTKASVGDNRLVSHFLCELATSLRLDNFTTRSFYSSTISGLQLTSA</sequence>
<accession>A0A5J5C4F0</accession>
<feature type="region of interest" description="Disordered" evidence="1">
    <location>
        <begin position="1"/>
        <end position="36"/>
    </location>
</feature>
<evidence type="ECO:0000313" key="3">
    <source>
        <dbReference type="Proteomes" id="UP000325577"/>
    </source>
</evidence>
<evidence type="ECO:0000256" key="1">
    <source>
        <dbReference type="SAM" id="MobiDB-lite"/>
    </source>
</evidence>
<proteinExistence type="predicted"/>
<organism evidence="2 3">
    <name type="scientific">Nyssa sinensis</name>
    <dbReference type="NCBI Taxonomy" id="561372"/>
    <lineage>
        <taxon>Eukaryota</taxon>
        <taxon>Viridiplantae</taxon>
        <taxon>Streptophyta</taxon>
        <taxon>Embryophyta</taxon>
        <taxon>Tracheophyta</taxon>
        <taxon>Spermatophyta</taxon>
        <taxon>Magnoliopsida</taxon>
        <taxon>eudicotyledons</taxon>
        <taxon>Gunneridae</taxon>
        <taxon>Pentapetalae</taxon>
        <taxon>asterids</taxon>
        <taxon>Cornales</taxon>
        <taxon>Nyssaceae</taxon>
        <taxon>Nyssa</taxon>
    </lineage>
</organism>